<dbReference type="AlphaFoldDB" id="A0A423PPR2"/>
<dbReference type="OrthoDB" id="188778at2"/>
<evidence type="ECO:0000256" key="2">
    <source>
        <dbReference type="ARBA" id="ARBA00022723"/>
    </source>
</evidence>
<evidence type="ECO:0000259" key="6">
    <source>
        <dbReference type="PROSITE" id="PS51007"/>
    </source>
</evidence>
<evidence type="ECO:0000256" key="5">
    <source>
        <dbReference type="SAM" id="SignalP"/>
    </source>
</evidence>
<feature type="signal peptide" evidence="5">
    <location>
        <begin position="1"/>
        <end position="21"/>
    </location>
</feature>
<dbReference type="GO" id="GO:0046872">
    <property type="term" value="F:metal ion binding"/>
    <property type="evidence" value="ECO:0007669"/>
    <property type="project" value="UniProtKB-KW"/>
</dbReference>
<dbReference type="InterPro" id="IPR009056">
    <property type="entry name" value="Cyt_c-like_dom"/>
</dbReference>
<keyword evidence="3 4" id="KW-0408">Iron</keyword>
<dbReference type="EMBL" id="AYKF01000091">
    <property type="protein sequence ID" value="ROO27538.1"/>
    <property type="molecule type" value="Genomic_DNA"/>
</dbReference>
<name>A0A423PPR2_9GAMM</name>
<sequence>MQSRFRLPIVLIALAVGPAQAQALAGTTDGADLAAACTGCHGPGGHSAGAVPDIAGMPVAEFERRMAAFRDGEGTIMNRLAPAYDAAATAALARYFADRPEPASP</sequence>
<keyword evidence="2 4" id="KW-0479">Metal-binding</keyword>
<proteinExistence type="predicted"/>
<dbReference type="InterPro" id="IPR036909">
    <property type="entry name" value="Cyt_c-like_dom_sf"/>
</dbReference>
<evidence type="ECO:0000256" key="3">
    <source>
        <dbReference type="ARBA" id="ARBA00023004"/>
    </source>
</evidence>
<gene>
    <name evidence="7" type="ORF">SAHL_11310</name>
</gene>
<dbReference type="PROSITE" id="PS51007">
    <property type="entry name" value="CYTC"/>
    <property type="match status" value="1"/>
</dbReference>
<organism evidence="7 8">
    <name type="scientific">Salinisphaera orenii YIM 95161</name>
    <dbReference type="NCBI Taxonomy" id="1051139"/>
    <lineage>
        <taxon>Bacteria</taxon>
        <taxon>Pseudomonadati</taxon>
        <taxon>Pseudomonadota</taxon>
        <taxon>Gammaproteobacteria</taxon>
        <taxon>Salinisphaerales</taxon>
        <taxon>Salinisphaeraceae</taxon>
        <taxon>Salinisphaera</taxon>
    </lineage>
</organism>
<dbReference type="GO" id="GO:0020037">
    <property type="term" value="F:heme binding"/>
    <property type="evidence" value="ECO:0007669"/>
    <property type="project" value="InterPro"/>
</dbReference>
<dbReference type="RefSeq" id="WP_123591515.1">
    <property type="nucleotide sequence ID" value="NZ_AYKF01000091.1"/>
</dbReference>
<feature type="chain" id="PRO_5019022857" description="Cytochrome c domain-containing protein" evidence="5">
    <location>
        <begin position="22"/>
        <end position="105"/>
    </location>
</feature>
<evidence type="ECO:0000256" key="1">
    <source>
        <dbReference type="ARBA" id="ARBA00022617"/>
    </source>
</evidence>
<dbReference type="SUPFAM" id="SSF46626">
    <property type="entry name" value="Cytochrome c"/>
    <property type="match status" value="1"/>
</dbReference>
<dbReference type="GO" id="GO:0009055">
    <property type="term" value="F:electron transfer activity"/>
    <property type="evidence" value="ECO:0007669"/>
    <property type="project" value="InterPro"/>
</dbReference>
<reference evidence="7 8" key="1">
    <citation type="submission" date="2013-10" db="EMBL/GenBank/DDBJ databases">
        <title>Salinisphaera halophila YIM 95161 Genome Sequencing.</title>
        <authorList>
            <person name="Lai Q."/>
            <person name="Li C."/>
            <person name="Shao Z."/>
        </authorList>
    </citation>
    <scope>NUCLEOTIDE SEQUENCE [LARGE SCALE GENOMIC DNA]</scope>
    <source>
        <strain evidence="7 8">YIM 95161</strain>
    </source>
</reference>
<evidence type="ECO:0000256" key="4">
    <source>
        <dbReference type="PROSITE-ProRule" id="PRU00433"/>
    </source>
</evidence>
<dbReference type="Gene3D" id="1.10.760.10">
    <property type="entry name" value="Cytochrome c-like domain"/>
    <property type="match status" value="1"/>
</dbReference>
<keyword evidence="1 4" id="KW-0349">Heme</keyword>
<dbReference type="Proteomes" id="UP000285123">
    <property type="component" value="Unassembled WGS sequence"/>
</dbReference>
<evidence type="ECO:0000313" key="8">
    <source>
        <dbReference type="Proteomes" id="UP000285123"/>
    </source>
</evidence>
<keyword evidence="5" id="KW-0732">Signal</keyword>
<feature type="domain" description="Cytochrome c" evidence="6">
    <location>
        <begin position="25"/>
        <end position="100"/>
    </location>
</feature>
<evidence type="ECO:0000313" key="7">
    <source>
        <dbReference type="EMBL" id="ROO27538.1"/>
    </source>
</evidence>
<protein>
    <recommendedName>
        <fullName evidence="6">Cytochrome c domain-containing protein</fullName>
    </recommendedName>
</protein>
<comment type="caution">
    <text evidence="7">The sequence shown here is derived from an EMBL/GenBank/DDBJ whole genome shotgun (WGS) entry which is preliminary data.</text>
</comment>
<accession>A0A423PPR2</accession>